<keyword evidence="1" id="KW-1133">Transmembrane helix</keyword>
<evidence type="ECO:0000256" key="1">
    <source>
        <dbReference type="SAM" id="Phobius"/>
    </source>
</evidence>
<evidence type="ECO:0000313" key="3">
    <source>
        <dbReference type="Proteomes" id="UP000515377"/>
    </source>
</evidence>
<keyword evidence="1" id="KW-0472">Membrane</keyword>
<sequence length="338" mass="36549">MALDPIEALAPTHATDVTRLLQSASQSALASIDIDAVEAILLDTNGDTARRRLVIALGLTDNAPDDLAQAFGASIALLATMVAAVAALAASRYNTVTNSADRFVIHAQQDAVKTLSKSLADTGLAISAAIERAIYSTASLSDRTRQLVDSIGLTVNQANALDVMRQTLATYLSAPIRIAPRTTDINGNRIPATPYRAINIDRLLRSTRGILSAAQRATLAKAMQNVRLRQDDADKLLSNHAGALRDFRLRTIASQVAHEAQEQGKLAGWRIAQRSGHLPADARRYWRTMQDEAVRHDHAQVPTMNPAGVALDQPFQTPLGQRMTPPLEMNCRCKAEIR</sequence>
<organism evidence="2 3">
    <name type="scientific">Sphingobium yanoikuyae</name>
    <name type="common">Sphingomonas yanoikuyae</name>
    <dbReference type="NCBI Taxonomy" id="13690"/>
    <lineage>
        <taxon>Bacteria</taxon>
        <taxon>Pseudomonadati</taxon>
        <taxon>Pseudomonadota</taxon>
        <taxon>Alphaproteobacteria</taxon>
        <taxon>Sphingomonadales</taxon>
        <taxon>Sphingomonadaceae</taxon>
        <taxon>Sphingobium</taxon>
    </lineage>
</organism>
<accession>A0A9X7U5M4</accession>
<proteinExistence type="predicted"/>
<name>A0A9X7U5M4_SPHYA</name>
<evidence type="ECO:0008006" key="4">
    <source>
        <dbReference type="Google" id="ProtNLM"/>
    </source>
</evidence>
<reference evidence="2 3" key="1">
    <citation type="submission" date="2020-07" db="EMBL/GenBank/DDBJ databases">
        <title>Whole genome sequence of Sphingobium yanoikuyae A3.</title>
        <authorList>
            <person name="Han S.-S."/>
        </authorList>
    </citation>
    <scope>NUCLEOTIDE SEQUENCE [LARGE SCALE GENOMIC DNA]</scope>
    <source>
        <strain evidence="2 3">A3</strain>
    </source>
</reference>
<dbReference type="Proteomes" id="UP000515377">
    <property type="component" value="Chromosome"/>
</dbReference>
<protein>
    <recommendedName>
        <fullName evidence="4">Phage head morphogenesis domain-containing protein</fullName>
    </recommendedName>
</protein>
<dbReference type="AlphaFoldDB" id="A0A9X7U5M4"/>
<keyword evidence="1" id="KW-0812">Transmembrane</keyword>
<evidence type="ECO:0000313" key="2">
    <source>
        <dbReference type="EMBL" id="QNG43652.1"/>
    </source>
</evidence>
<feature type="transmembrane region" description="Helical" evidence="1">
    <location>
        <begin position="67"/>
        <end position="90"/>
    </location>
</feature>
<gene>
    <name evidence="2" type="ORF">H3V42_17055</name>
</gene>
<dbReference type="EMBL" id="CP060122">
    <property type="protein sequence ID" value="QNG43652.1"/>
    <property type="molecule type" value="Genomic_DNA"/>
</dbReference>